<name>A0A8C4VHB0_9SAUR</name>
<dbReference type="AlphaFoldDB" id="A0A8C4VHB0"/>
<feature type="region of interest" description="Disordered" evidence="5">
    <location>
        <begin position="106"/>
        <end position="148"/>
    </location>
</feature>
<dbReference type="GO" id="GO:0005546">
    <property type="term" value="F:phosphatidylinositol-4,5-bisphosphate binding"/>
    <property type="evidence" value="ECO:0007669"/>
    <property type="project" value="Ensembl"/>
</dbReference>
<feature type="compositionally biased region" description="Basic residues" evidence="5">
    <location>
        <begin position="43"/>
        <end position="56"/>
    </location>
</feature>
<comment type="subcellular location">
    <subcellularLocation>
        <location evidence="1">Cytoplasm</location>
    </subcellularLocation>
</comment>
<dbReference type="Gene3D" id="3.20.90.10">
    <property type="entry name" value="Tubby Protein, Chain A"/>
    <property type="match status" value="1"/>
</dbReference>
<evidence type="ECO:0000256" key="4">
    <source>
        <dbReference type="RuleBase" id="RU361125"/>
    </source>
</evidence>
<dbReference type="GeneTree" id="ENSGT00940000158771"/>
<reference evidence="7" key="1">
    <citation type="submission" date="2025-08" db="UniProtKB">
        <authorList>
            <consortium name="Ensembl"/>
        </authorList>
    </citation>
    <scope>IDENTIFICATION</scope>
</reference>
<dbReference type="GO" id="GO:0043679">
    <property type="term" value="C:axon terminus"/>
    <property type="evidence" value="ECO:0007669"/>
    <property type="project" value="Ensembl"/>
</dbReference>
<dbReference type="PRINTS" id="PR01573">
    <property type="entry name" value="SUPERTUBBY"/>
</dbReference>
<dbReference type="PROSITE" id="PS01200">
    <property type="entry name" value="TUB_1"/>
    <property type="match status" value="1"/>
</dbReference>
<dbReference type="GO" id="GO:0060041">
    <property type="term" value="P:retina development in camera-type eye"/>
    <property type="evidence" value="ECO:0007669"/>
    <property type="project" value="Ensembl"/>
</dbReference>
<sequence>MGSGLLLGSKAGDAHCVFLSAALPKAAREESEGEALESPQKNSNRKGKGKKSKKVKGQQVQANGQRRERGFPRGLPPPLGYGSPGAKSRGSCSSFLVLMLKEGGRMGRQPISQSRATERIEGGAPSLKPSPLSVLGAGPQKEERPPSPVIEVDNLEDFVLRPAPQGVTIKCRVTRDKKGMDRGLYPTYYLHLDNEKKVFLLAGRKRKKSKTSNYLISIDPTDLSRGGENFIGKLRSNLMGTKFTVFDNGVNPDRANADWSNVRQELSAVVYETNVLGFKGPRKMTVIIPGMNSDNERVPIRPRNDNDGLLTRWQNKNMDNLIELHNKAPVWNDETQSYVLNFHGRVTHASVKNFQIVHSNDPDYIVMQFGRVADDAFTMDYNYPMCTVQAFAIALSSFDGKLACE</sequence>
<dbReference type="GO" id="GO:0005576">
    <property type="term" value="C:extracellular region"/>
    <property type="evidence" value="ECO:0007669"/>
    <property type="project" value="Ensembl"/>
</dbReference>
<keyword evidence="8" id="KW-1185">Reference proteome</keyword>
<dbReference type="GO" id="GO:0016358">
    <property type="term" value="P:dendrite development"/>
    <property type="evidence" value="ECO:0007669"/>
    <property type="project" value="Ensembl"/>
</dbReference>
<dbReference type="GO" id="GO:0050908">
    <property type="term" value="P:detection of light stimulus involved in visual perception"/>
    <property type="evidence" value="ECO:0007669"/>
    <property type="project" value="Ensembl"/>
</dbReference>
<reference evidence="7" key="2">
    <citation type="submission" date="2025-09" db="UniProtKB">
        <authorList>
            <consortium name="Ensembl"/>
        </authorList>
    </citation>
    <scope>IDENTIFICATION</scope>
</reference>
<dbReference type="Pfam" id="PF01167">
    <property type="entry name" value="Tub"/>
    <property type="match status" value="1"/>
</dbReference>
<dbReference type="PANTHER" id="PTHR16517">
    <property type="entry name" value="TUBBY-RELATED"/>
    <property type="match status" value="1"/>
</dbReference>
<evidence type="ECO:0000256" key="2">
    <source>
        <dbReference type="ARBA" id="ARBA00007129"/>
    </source>
</evidence>
<dbReference type="GO" id="GO:0005886">
    <property type="term" value="C:plasma membrane"/>
    <property type="evidence" value="ECO:0007669"/>
    <property type="project" value="Ensembl"/>
</dbReference>
<dbReference type="GO" id="GO:0006910">
    <property type="term" value="P:phagocytosis, recognition"/>
    <property type="evidence" value="ECO:0007669"/>
    <property type="project" value="Ensembl"/>
</dbReference>
<dbReference type="PANTHER" id="PTHR16517:SF12">
    <property type="entry name" value="TUBBY-RELATED PROTEIN 1"/>
    <property type="match status" value="1"/>
</dbReference>
<proteinExistence type="inferred from homology"/>
<dbReference type="PROSITE" id="PS01201">
    <property type="entry name" value="TUB_2"/>
    <property type="match status" value="1"/>
</dbReference>
<evidence type="ECO:0000256" key="1">
    <source>
        <dbReference type="ARBA" id="ARBA00004496"/>
    </source>
</evidence>
<dbReference type="GO" id="GO:0045494">
    <property type="term" value="P:photoreceptor cell maintenance"/>
    <property type="evidence" value="ECO:0007669"/>
    <property type="project" value="Ensembl"/>
</dbReference>
<dbReference type="GO" id="GO:0042462">
    <property type="term" value="P:eye photoreceptor cell development"/>
    <property type="evidence" value="ECO:0007669"/>
    <property type="project" value="Ensembl"/>
</dbReference>
<dbReference type="Ensembl" id="ENSGEVT00005002032.1">
    <property type="protein sequence ID" value="ENSGEVP00005001931.1"/>
    <property type="gene ID" value="ENSGEVG00005001442.1"/>
</dbReference>
<dbReference type="GO" id="GO:0051015">
    <property type="term" value="F:actin filament binding"/>
    <property type="evidence" value="ECO:0007669"/>
    <property type="project" value="Ensembl"/>
</dbReference>
<feature type="region of interest" description="Disordered" evidence="5">
    <location>
        <begin position="27"/>
        <end position="88"/>
    </location>
</feature>
<dbReference type="GO" id="GO:0001917">
    <property type="term" value="C:photoreceptor inner segment"/>
    <property type="evidence" value="ECO:0007669"/>
    <property type="project" value="Ensembl"/>
</dbReference>
<feature type="domain" description="Tubby C-terminal" evidence="6">
    <location>
        <begin position="160"/>
        <end position="399"/>
    </location>
</feature>
<evidence type="ECO:0000313" key="8">
    <source>
        <dbReference type="Proteomes" id="UP000694390"/>
    </source>
</evidence>
<dbReference type="InterPro" id="IPR000007">
    <property type="entry name" value="Tubby_C"/>
</dbReference>
<evidence type="ECO:0000313" key="7">
    <source>
        <dbReference type="Ensembl" id="ENSGEVP00005001931.1"/>
    </source>
</evidence>
<keyword evidence="3" id="KW-0963">Cytoplasm</keyword>
<dbReference type="GO" id="GO:1903546">
    <property type="term" value="P:protein localization to photoreceptor outer segment"/>
    <property type="evidence" value="ECO:0007669"/>
    <property type="project" value="Ensembl"/>
</dbReference>
<dbReference type="SUPFAM" id="SSF54518">
    <property type="entry name" value="Tubby C-terminal domain-like"/>
    <property type="match status" value="1"/>
</dbReference>
<gene>
    <name evidence="7" type="primary">TULP1</name>
</gene>
<comment type="similarity">
    <text evidence="2 4">Belongs to the TUB family.</text>
</comment>
<accession>A0A8C4VHB0</accession>
<protein>
    <recommendedName>
        <fullName evidence="4">Tubby-like protein</fullName>
    </recommendedName>
</protein>
<dbReference type="GO" id="GO:0001750">
    <property type="term" value="C:photoreceptor outer segment"/>
    <property type="evidence" value="ECO:0007669"/>
    <property type="project" value="Ensembl"/>
</dbReference>
<dbReference type="FunFam" id="3.20.90.10:FF:000001">
    <property type="entry name" value="Tubby-like protein"/>
    <property type="match status" value="1"/>
</dbReference>
<evidence type="ECO:0000256" key="5">
    <source>
        <dbReference type="SAM" id="MobiDB-lite"/>
    </source>
</evidence>
<evidence type="ECO:0000256" key="3">
    <source>
        <dbReference type="ARBA" id="ARBA00022490"/>
    </source>
</evidence>
<organism evidence="7 8">
    <name type="scientific">Gopherus evgoodei</name>
    <name type="common">Goodes thornscrub tortoise</name>
    <dbReference type="NCBI Taxonomy" id="1825980"/>
    <lineage>
        <taxon>Eukaryota</taxon>
        <taxon>Metazoa</taxon>
        <taxon>Chordata</taxon>
        <taxon>Craniata</taxon>
        <taxon>Vertebrata</taxon>
        <taxon>Euteleostomi</taxon>
        <taxon>Archelosauria</taxon>
        <taxon>Testudinata</taxon>
        <taxon>Testudines</taxon>
        <taxon>Cryptodira</taxon>
        <taxon>Durocryptodira</taxon>
        <taxon>Testudinoidea</taxon>
        <taxon>Testudinidae</taxon>
        <taxon>Gopherus</taxon>
    </lineage>
</organism>
<dbReference type="OrthoDB" id="8775810at2759"/>
<dbReference type="InterPro" id="IPR025659">
    <property type="entry name" value="Tubby-like_C"/>
</dbReference>
<dbReference type="InterPro" id="IPR018066">
    <property type="entry name" value="Tubby_C_CS"/>
</dbReference>
<evidence type="ECO:0000259" key="6">
    <source>
        <dbReference type="Pfam" id="PF01167"/>
    </source>
</evidence>
<dbReference type="Proteomes" id="UP000694390">
    <property type="component" value="Unassembled WGS sequence"/>
</dbReference>
<dbReference type="GO" id="GO:0050766">
    <property type="term" value="P:positive regulation of phagocytosis"/>
    <property type="evidence" value="ECO:0007669"/>
    <property type="project" value="Ensembl"/>
</dbReference>
<dbReference type="GO" id="GO:0005829">
    <property type="term" value="C:cytosol"/>
    <property type="evidence" value="ECO:0007669"/>
    <property type="project" value="Ensembl"/>
</dbReference>